<keyword evidence="1" id="KW-0479">Metal-binding</keyword>
<accession>A0A4Z1KTM9</accession>
<feature type="domain" description="C2H2-type" evidence="9">
    <location>
        <begin position="199"/>
        <end position="226"/>
    </location>
</feature>
<dbReference type="Proteomes" id="UP000297280">
    <property type="component" value="Unassembled WGS sequence"/>
</dbReference>
<dbReference type="FunFam" id="3.30.160.60:FF:000340">
    <property type="entry name" value="zinc finger protein 473 isoform X1"/>
    <property type="match status" value="1"/>
</dbReference>
<dbReference type="GO" id="GO:0005634">
    <property type="term" value="C:nucleus"/>
    <property type="evidence" value="ECO:0007669"/>
    <property type="project" value="UniProtKB-ARBA"/>
</dbReference>
<proteinExistence type="inferred from homology"/>
<keyword evidence="11" id="KW-1185">Reference proteome</keyword>
<dbReference type="PROSITE" id="PS50157">
    <property type="entry name" value="ZINC_FINGER_C2H2_2"/>
    <property type="match status" value="2"/>
</dbReference>
<keyword evidence="2" id="KW-0677">Repeat</keyword>
<dbReference type="PROSITE" id="PS00028">
    <property type="entry name" value="ZINC_FINGER_C2H2_1"/>
    <property type="match status" value="1"/>
</dbReference>
<evidence type="ECO:0000256" key="3">
    <source>
        <dbReference type="ARBA" id="ARBA00022771"/>
    </source>
</evidence>
<dbReference type="PANTHER" id="PTHR23235">
    <property type="entry name" value="KRUEPPEL-LIKE TRANSCRIPTION FACTOR"/>
    <property type="match status" value="1"/>
</dbReference>
<reference evidence="10 11" key="1">
    <citation type="submission" date="2017-12" db="EMBL/GenBank/DDBJ databases">
        <title>Comparative genomics of Botrytis spp.</title>
        <authorList>
            <person name="Valero-Jimenez C.A."/>
            <person name="Tapia P."/>
            <person name="Veloso J."/>
            <person name="Silva-Moreno E."/>
            <person name="Staats M."/>
            <person name="Valdes J.H."/>
            <person name="Van Kan J.A.L."/>
        </authorList>
    </citation>
    <scope>NUCLEOTIDE SEQUENCE [LARGE SCALE GENOMIC DNA]</scope>
    <source>
        <strain evidence="10 11">MUCL3349</strain>
    </source>
</reference>
<keyword evidence="3 7" id="KW-0863">Zinc-finger</keyword>
<sequence length="255" mass="28771">MNSLDVLMVWRDEFNANINVLNKKSLAAFHKKYSSLQGTAKSPPIHSQYLNQSQGSKRASGLQISEIIDLPFDSNEGYIDIGVGNASEKSSNSFDYFISHDVAQSTTTIAPLPSNQMPKYPLIIRDMDEKQMFNGNGTIDSEFAVQYAENQMKTANSDFRAPLDIQPSHSPPQEMSPQLMSNSEKIPGSTSARRRGYPHIFNVCSKTFTRGTTLREHELSHTNMRPYKCSTCKKGFSRRKDCLRHQLLHANTKKF</sequence>
<evidence type="ECO:0000256" key="8">
    <source>
        <dbReference type="SAM" id="MobiDB-lite"/>
    </source>
</evidence>
<evidence type="ECO:0000313" key="10">
    <source>
        <dbReference type="EMBL" id="TGO87839.1"/>
    </source>
</evidence>
<evidence type="ECO:0000256" key="5">
    <source>
        <dbReference type="ARBA" id="ARBA00038089"/>
    </source>
</evidence>
<feature type="compositionally biased region" description="Polar residues" evidence="8">
    <location>
        <begin position="167"/>
        <end position="191"/>
    </location>
</feature>
<dbReference type="Gene3D" id="3.30.160.60">
    <property type="entry name" value="Classic Zinc Finger"/>
    <property type="match status" value="2"/>
</dbReference>
<evidence type="ECO:0000256" key="4">
    <source>
        <dbReference type="ARBA" id="ARBA00022833"/>
    </source>
</evidence>
<evidence type="ECO:0000256" key="6">
    <source>
        <dbReference type="ARBA" id="ARBA00039490"/>
    </source>
</evidence>
<evidence type="ECO:0000256" key="1">
    <source>
        <dbReference type="ARBA" id="ARBA00022723"/>
    </source>
</evidence>
<evidence type="ECO:0000313" key="11">
    <source>
        <dbReference type="Proteomes" id="UP000297280"/>
    </source>
</evidence>
<name>A0A4Z1KTM9_9HELO</name>
<dbReference type="GO" id="GO:0000978">
    <property type="term" value="F:RNA polymerase II cis-regulatory region sequence-specific DNA binding"/>
    <property type="evidence" value="ECO:0007669"/>
    <property type="project" value="TreeGrafter"/>
</dbReference>
<dbReference type="STRING" id="87229.A0A4Z1KTM9"/>
<protein>
    <recommendedName>
        <fullName evidence="6">pH-response transcription factor pacC/RIM101</fullName>
    </recommendedName>
</protein>
<dbReference type="PANTHER" id="PTHR23235:SF120">
    <property type="entry name" value="KRUPPEL-LIKE FACTOR 15"/>
    <property type="match status" value="1"/>
</dbReference>
<keyword evidence="4" id="KW-0862">Zinc</keyword>
<dbReference type="AlphaFoldDB" id="A0A4Z1KTM9"/>
<evidence type="ECO:0000259" key="9">
    <source>
        <dbReference type="PROSITE" id="PS50157"/>
    </source>
</evidence>
<evidence type="ECO:0000256" key="2">
    <source>
        <dbReference type="ARBA" id="ARBA00022737"/>
    </source>
</evidence>
<dbReference type="GO" id="GO:0000981">
    <property type="term" value="F:DNA-binding transcription factor activity, RNA polymerase II-specific"/>
    <property type="evidence" value="ECO:0007669"/>
    <property type="project" value="TreeGrafter"/>
</dbReference>
<gene>
    <name evidence="10" type="ORF">BPOR_0200g00080</name>
</gene>
<dbReference type="InterPro" id="IPR013087">
    <property type="entry name" value="Znf_C2H2_type"/>
</dbReference>
<dbReference type="SMART" id="SM00355">
    <property type="entry name" value="ZnF_C2H2"/>
    <property type="match status" value="2"/>
</dbReference>
<dbReference type="GO" id="GO:0008270">
    <property type="term" value="F:zinc ion binding"/>
    <property type="evidence" value="ECO:0007669"/>
    <property type="project" value="UniProtKB-KW"/>
</dbReference>
<dbReference type="SUPFAM" id="SSF57667">
    <property type="entry name" value="beta-beta-alpha zinc fingers"/>
    <property type="match status" value="1"/>
</dbReference>
<comment type="similarity">
    <text evidence="5">Belongs to the pacC/RIM101 family.</text>
</comment>
<feature type="domain" description="C2H2-type" evidence="9">
    <location>
        <begin position="227"/>
        <end position="254"/>
    </location>
</feature>
<evidence type="ECO:0000256" key="7">
    <source>
        <dbReference type="PROSITE-ProRule" id="PRU00042"/>
    </source>
</evidence>
<dbReference type="EMBL" id="PQXO01000200">
    <property type="protein sequence ID" value="TGO87839.1"/>
    <property type="molecule type" value="Genomic_DNA"/>
</dbReference>
<comment type="caution">
    <text evidence="10">The sequence shown here is derived from an EMBL/GenBank/DDBJ whole genome shotgun (WGS) entry which is preliminary data.</text>
</comment>
<dbReference type="InterPro" id="IPR036236">
    <property type="entry name" value="Znf_C2H2_sf"/>
</dbReference>
<organism evidence="10 11">
    <name type="scientific">Botrytis porri</name>
    <dbReference type="NCBI Taxonomy" id="87229"/>
    <lineage>
        <taxon>Eukaryota</taxon>
        <taxon>Fungi</taxon>
        <taxon>Dikarya</taxon>
        <taxon>Ascomycota</taxon>
        <taxon>Pezizomycotina</taxon>
        <taxon>Leotiomycetes</taxon>
        <taxon>Helotiales</taxon>
        <taxon>Sclerotiniaceae</taxon>
        <taxon>Botrytis</taxon>
    </lineage>
</organism>
<feature type="region of interest" description="Disordered" evidence="8">
    <location>
        <begin position="167"/>
        <end position="192"/>
    </location>
</feature>